<organism evidence="16 17">
    <name type="scientific">Falsigemmobacter intermedius</name>
    <dbReference type="NCBI Taxonomy" id="1553448"/>
    <lineage>
        <taxon>Bacteria</taxon>
        <taxon>Pseudomonadati</taxon>
        <taxon>Pseudomonadota</taxon>
        <taxon>Alphaproteobacteria</taxon>
        <taxon>Rhodobacterales</taxon>
        <taxon>Paracoccaceae</taxon>
        <taxon>Falsigemmobacter</taxon>
    </lineage>
</organism>
<evidence type="ECO:0000256" key="9">
    <source>
        <dbReference type="ARBA" id="ARBA00031996"/>
    </source>
</evidence>
<evidence type="ECO:0000313" key="17">
    <source>
        <dbReference type="Proteomes" id="UP000287168"/>
    </source>
</evidence>
<feature type="binding site" evidence="12">
    <location>
        <begin position="93"/>
        <end position="94"/>
    </location>
    <ligand>
        <name>CoA</name>
        <dbReference type="ChEBI" id="CHEBI:57287"/>
    </ligand>
</feature>
<dbReference type="GO" id="GO:0000287">
    <property type="term" value="F:magnesium ion binding"/>
    <property type="evidence" value="ECO:0007669"/>
    <property type="project" value="InterPro"/>
</dbReference>
<protein>
    <recommendedName>
        <fullName evidence="5">Enterobactin synthase component D</fullName>
    </recommendedName>
    <alternativeName>
        <fullName evidence="8">4'-phosphopantetheinyl transferase EntD</fullName>
    </alternativeName>
    <alternativeName>
        <fullName evidence="9">Enterochelin synthase D</fullName>
    </alternativeName>
</protein>
<evidence type="ECO:0000256" key="7">
    <source>
        <dbReference type="ARBA" id="ARBA00023191"/>
    </source>
</evidence>
<dbReference type="GO" id="GO:0008897">
    <property type="term" value="F:holo-[acyl-carrier-protein] synthase activity"/>
    <property type="evidence" value="ECO:0007669"/>
    <property type="project" value="InterPro"/>
</dbReference>
<dbReference type="RefSeq" id="WP_128486245.1">
    <property type="nucleotide sequence ID" value="NZ_JBHLXB010000011.1"/>
</dbReference>
<comment type="caution">
    <text evidence="16">The sequence shown here is derived from an EMBL/GenBank/DDBJ whole genome shotgun (WGS) entry which is preliminary data.</text>
</comment>
<dbReference type="PANTHER" id="PTHR38096:SF1">
    <property type="entry name" value="ENTEROBACTIN SYNTHASE COMPONENT D"/>
    <property type="match status" value="1"/>
</dbReference>
<dbReference type="Gene3D" id="3.90.470.20">
    <property type="entry name" value="4'-phosphopantetheinyl transferase domain"/>
    <property type="match status" value="1"/>
</dbReference>
<evidence type="ECO:0000259" key="14">
    <source>
        <dbReference type="Pfam" id="PF01648"/>
    </source>
</evidence>
<evidence type="ECO:0000256" key="10">
    <source>
        <dbReference type="ARBA" id="ARBA00049176"/>
    </source>
</evidence>
<dbReference type="GO" id="GO:0009366">
    <property type="term" value="C:enterobactin synthetase complex"/>
    <property type="evidence" value="ECO:0007669"/>
    <property type="project" value="InterPro"/>
</dbReference>
<dbReference type="InterPro" id="IPR008278">
    <property type="entry name" value="4-PPantetheinyl_Trfase_dom"/>
</dbReference>
<evidence type="ECO:0000256" key="11">
    <source>
        <dbReference type="ARBA" id="ARBA00049191"/>
    </source>
</evidence>
<evidence type="ECO:0000313" key="16">
    <source>
        <dbReference type="EMBL" id="RWY45527.1"/>
    </source>
</evidence>
<feature type="binding site" evidence="12">
    <location>
        <position position="160"/>
    </location>
    <ligand>
        <name>CoA</name>
        <dbReference type="ChEBI" id="CHEBI:57287"/>
    </ligand>
</feature>
<keyword evidence="17" id="KW-1185">Reference proteome</keyword>
<dbReference type="Proteomes" id="UP000287168">
    <property type="component" value="Unassembled WGS sequence"/>
</dbReference>
<feature type="binding site" evidence="13">
    <location>
        <position position="116"/>
    </location>
    <ligand>
        <name>Mg(2+)</name>
        <dbReference type="ChEBI" id="CHEBI:18420"/>
    </ligand>
</feature>
<feature type="domain" description="4'-phosphopantetheinyl transferase" evidence="14">
    <location>
        <begin position="112"/>
        <end position="194"/>
    </location>
</feature>
<keyword evidence="13" id="KW-0460">Magnesium</keyword>
<comment type="similarity">
    <text evidence="3">Belongs to the P-Pant transferase superfamily. EntD family.</text>
</comment>
<gene>
    <name evidence="16" type="ORF">EP867_00435</name>
</gene>
<keyword evidence="7" id="KW-0259">Enterobactin biosynthesis</keyword>
<comment type="cofactor">
    <cofactor evidence="13">
        <name>Mg(2+)</name>
        <dbReference type="ChEBI" id="CHEBI:18420"/>
    </cofactor>
</comment>
<dbReference type="InterPro" id="IPR037143">
    <property type="entry name" value="4-PPantetheinyl_Trfase_dom_sf"/>
</dbReference>
<evidence type="ECO:0000259" key="15">
    <source>
        <dbReference type="Pfam" id="PF17837"/>
    </source>
</evidence>
<dbReference type="GO" id="GO:0009239">
    <property type="term" value="P:enterobactin biosynthetic process"/>
    <property type="evidence" value="ECO:0007669"/>
    <property type="project" value="UniProtKB-UniPathway"/>
</dbReference>
<proteinExistence type="inferred from homology"/>
<evidence type="ECO:0000256" key="4">
    <source>
        <dbReference type="ARBA" id="ARBA00011503"/>
    </source>
</evidence>
<accession>A0A444MGP8</accession>
<keyword evidence="13" id="KW-0479">Metal-binding</keyword>
<evidence type="ECO:0000256" key="2">
    <source>
        <dbReference type="ARBA" id="ARBA00004993"/>
    </source>
</evidence>
<dbReference type="Pfam" id="PF17837">
    <property type="entry name" value="4PPT_N"/>
    <property type="match status" value="1"/>
</dbReference>
<dbReference type="GO" id="GO:0005886">
    <property type="term" value="C:plasma membrane"/>
    <property type="evidence" value="ECO:0007669"/>
    <property type="project" value="TreeGrafter"/>
</dbReference>
<dbReference type="AlphaFoldDB" id="A0A444MGP8"/>
<evidence type="ECO:0000256" key="13">
    <source>
        <dbReference type="PIRSR" id="PIRSR603542-2"/>
    </source>
</evidence>
<evidence type="ECO:0000256" key="8">
    <source>
        <dbReference type="ARBA" id="ARBA00029894"/>
    </source>
</evidence>
<sequence>MSRKTAALAALRGLFPGVEAGFGLAEAAEGGALCPGETAGTPGRVVPQREVEFIAGRMAARAAMADLGLPPQAVPRGADRAPIWPEGLCGSLTHTGGLALAVVMRQGAASPGIDLEPAEDLPPEVIPAILTRAERLWAARQPRPGLAARLVFVAKEAGYKAQYPLSRSLLGFQEAEFEPGGPGEFRLRLLRAAGPLPQGFTFGGRFSTSGEFLFAGALLPALTQEGCPCSGAA</sequence>
<name>A0A444MGP8_9RHOB</name>
<feature type="binding site" evidence="13">
    <location>
        <position position="114"/>
    </location>
    <ligand>
        <name>Mg(2+)</name>
        <dbReference type="ChEBI" id="CHEBI:18420"/>
    </ligand>
</feature>
<evidence type="ECO:0000256" key="12">
    <source>
        <dbReference type="PIRSR" id="PIRSR603542-1"/>
    </source>
</evidence>
<comment type="pathway">
    <text evidence="2">Siderophore biosynthesis; enterobactin biosynthesis.</text>
</comment>
<feature type="binding site" evidence="12">
    <location>
        <position position="57"/>
    </location>
    <ligand>
        <name>CoA</name>
        <dbReference type="ChEBI" id="CHEBI:57287"/>
    </ligand>
</feature>
<evidence type="ECO:0000256" key="1">
    <source>
        <dbReference type="ARBA" id="ARBA00003937"/>
    </source>
</evidence>
<feature type="binding site" evidence="12">
    <location>
        <position position="49"/>
    </location>
    <ligand>
        <name>CoA</name>
        <dbReference type="ChEBI" id="CHEBI:57287"/>
    </ligand>
</feature>
<feature type="binding site" evidence="12">
    <location>
        <position position="170"/>
    </location>
    <ligand>
        <name>CoA</name>
        <dbReference type="ChEBI" id="CHEBI:57287"/>
    </ligand>
</feature>
<evidence type="ECO:0000256" key="6">
    <source>
        <dbReference type="ARBA" id="ARBA00022679"/>
    </source>
</evidence>
<dbReference type="InterPro" id="IPR041354">
    <property type="entry name" value="4PPT_N"/>
</dbReference>
<reference evidence="16 17" key="1">
    <citation type="journal article" date="2015" name="Int. J. Syst. Evol. Microbiol.">
        <title>Gemmobacter intermedius sp. nov., isolated from a white stork (Ciconia ciconia).</title>
        <authorList>
            <person name="Kampfer P."/>
            <person name="Jerzak L."/>
            <person name="Wilharm G."/>
            <person name="Golke J."/>
            <person name="Busse H.J."/>
            <person name="Glaeser S.P."/>
        </authorList>
    </citation>
    <scope>NUCLEOTIDE SEQUENCE [LARGE SCALE GENOMIC DNA]</scope>
    <source>
        <strain evidence="16 17">119/4</strain>
    </source>
</reference>
<dbReference type="InterPro" id="IPR003542">
    <property type="entry name" value="Enbac_synth_compD-like"/>
</dbReference>
<dbReference type="SUPFAM" id="SSF56214">
    <property type="entry name" value="4'-phosphopantetheinyl transferase"/>
    <property type="match status" value="1"/>
</dbReference>
<evidence type="ECO:0000256" key="3">
    <source>
        <dbReference type="ARBA" id="ARBA00008342"/>
    </source>
</evidence>
<comment type="catalytic activity">
    <reaction evidence="10">
        <text>apo-[aryl-carrier protein] + CoA = holo-[aryl-carrier protein] + adenosine 3',5'-bisphosphate + H(+)</text>
        <dbReference type="Rhea" id="RHEA:48404"/>
        <dbReference type="Rhea" id="RHEA-COMP:15903"/>
        <dbReference type="Rhea" id="RHEA-COMP:17557"/>
        <dbReference type="ChEBI" id="CHEBI:15378"/>
        <dbReference type="ChEBI" id="CHEBI:29999"/>
        <dbReference type="ChEBI" id="CHEBI:57287"/>
        <dbReference type="ChEBI" id="CHEBI:58343"/>
        <dbReference type="ChEBI" id="CHEBI:64479"/>
    </reaction>
</comment>
<dbReference type="EMBL" id="SBLC01000001">
    <property type="protein sequence ID" value="RWY45527.1"/>
    <property type="molecule type" value="Genomic_DNA"/>
</dbReference>
<evidence type="ECO:0000256" key="5">
    <source>
        <dbReference type="ARBA" id="ARBA00019087"/>
    </source>
</evidence>
<dbReference type="OrthoDB" id="8210607at2"/>
<feature type="domain" description="4'-phosphopantetheinyl transferase N-terminal" evidence="15">
    <location>
        <begin position="46"/>
        <end position="103"/>
    </location>
</feature>
<dbReference type="PRINTS" id="PR01399">
    <property type="entry name" value="ENTSNTHTASED"/>
</dbReference>
<keyword evidence="6 16" id="KW-0808">Transferase</keyword>
<feature type="binding site" evidence="12">
    <location>
        <position position="156"/>
    </location>
    <ligand>
        <name>CoA</name>
        <dbReference type="ChEBI" id="CHEBI:57287"/>
    </ligand>
</feature>
<comment type="function">
    <text evidence="1">Involved in the biosynthesis of the siderophore enterobactin (enterochelin), which is a macrocyclic trimeric lactone of N-(2,3-dihydroxybenzoyl)-serine. The serine trilactone serves as a scaffolding for the three catechol functionalities that provide hexadentate coordination for the tightly ligated iron(2+) atoms. Plays an essential role in the assembly of the enterobactin by catalyzing the transfer of the 4'-phosphopantetheine (Ppant) moiety from coenzyme A to the apo-domains of both EntB (ArCP domain) and EntF (PCP domain) to yield their holo-forms which make them competent for the activation of 2,3-dihydroxybenzoate (DHB) and L-serine, respectively.</text>
</comment>
<dbReference type="Pfam" id="PF01648">
    <property type="entry name" value="ACPS"/>
    <property type="match status" value="1"/>
</dbReference>
<dbReference type="UniPathway" id="UPA00017"/>
<feature type="binding site" evidence="12">
    <location>
        <position position="114"/>
    </location>
    <ligand>
        <name>CoA</name>
        <dbReference type="ChEBI" id="CHEBI:57287"/>
    </ligand>
</feature>
<comment type="subunit">
    <text evidence="4">EntB, EntD, EntE, and EntF form a multienzyme complex called enterobactin synthase.</text>
</comment>
<dbReference type="PANTHER" id="PTHR38096">
    <property type="entry name" value="ENTEROBACTIN SYNTHASE COMPONENT D"/>
    <property type="match status" value="1"/>
</dbReference>
<comment type="catalytic activity">
    <reaction evidence="11">
        <text>apo-[peptidyl-carrier protein] + CoA = holo-[peptidyl-carrier protein] + adenosine 3',5'-bisphosphate + H(+)</text>
        <dbReference type="Rhea" id="RHEA:46228"/>
        <dbReference type="Rhea" id="RHEA-COMP:11479"/>
        <dbReference type="Rhea" id="RHEA-COMP:11480"/>
        <dbReference type="ChEBI" id="CHEBI:15378"/>
        <dbReference type="ChEBI" id="CHEBI:29999"/>
        <dbReference type="ChEBI" id="CHEBI:57287"/>
        <dbReference type="ChEBI" id="CHEBI:58343"/>
        <dbReference type="ChEBI" id="CHEBI:64479"/>
    </reaction>
</comment>